<dbReference type="PRINTS" id="PR00812">
    <property type="entry name" value="BCTERIALGSPF"/>
</dbReference>
<feature type="domain" description="Type II secretion system protein GspF" evidence="8">
    <location>
        <begin position="31"/>
        <end position="151"/>
    </location>
</feature>
<comment type="caution">
    <text evidence="9">The sequence shown here is derived from an EMBL/GenBank/DDBJ whole genome shotgun (WGS) entry which is preliminary data.</text>
</comment>
<proteinExistence type="inferred from homology"/>
<evidence type="ECO:0000256" key="4">
    <source>
        <dbReference type="ARBA" id="ARBA00022692"/>
    </source>
</evidence>
<protein>
    <recommendedName>
        <fullName evidence="8">Type II secretion system protein GspF domain-containing protein</fullName>
    </recommendedName>
</protein>
<dbReference type="AlphaFoldDB" id="A0A0C2E9G3"/>
<name>A0A0C2E9G3_9STAP</name>
<evidence type="ECO:0000313" key="9">
    <source>
        <dbReference type="EMBL" id="KIH71887.1"/>
    </source>
</evidence>
<evidence type="ECO:0000256" key="2">
    <source>
        <dbReference type="ARBA" id="ARBA00005745"/>
    </source>
</evidence>
<comment type="similarity">
    <text evidence="2">Belongs to the GSP F family.</text>
</comment>
<keyword evidence="3" id="KW-1003">Cell membrane</keyword>
<dbReference type="PANTHER" id="PTHR30012:SF0">
    <property type="entry name" value="TYPE II SECRETION SYSTEM PROTEIN F-RELATED"/>
    <property type="match status" value="1"/>
</dbReference>
<evidence type="ECO:0000256" key="3">
    <source>
        <dbReference type="ARBA" id="ARBA00022475"/>
    </source>
</evidence>
<dbReference type="GO" id="GO:0005886">
    <property type="term" value="C:plasma membrane"/>
    <property type="evidence" value="ECO:0007669"/>
    <property type="project" value="UniProtKB-SubCell"/>
</dbReference>
<evidence type="ECO:0000256" key="7">
    <source>
        <dbReference type="SAM" id="Phobius"/>
    </source>
</evidence>
<keyword evidence="6 7" id="KW-0472">Membrane</keyword>
<dbReference type="InterPro" id="IPR003004">
    <property type="entry name" value="GspF/PilC"/>
</dbReference>
<dbReference type="InterPro" id="IPR047692">
    <property type="entry name" value="T4P_ComGB"/>
</dbReference>
<comment type="subcellular location">
    <subcellularLocation>
        <location evidence="1">Cell membrane</location>
        <topology evidence="1">Multi-pass membrane protein</topology>
    </subcellularLocation>
</comment>
<dbReference type="NCBIfam" id="NF041012">
    <property type="entry name" value="T4P_ComGB"/>
    <property type="match status" value="1"/>
</dbReference>
<dbReference type="Proteomes" id="UP000031546">
    <property type="component" value="Unassembled WGS sequence"/>
</dbReference>
<dbReference type="Gene3D" id="1.20.81.30">
    <property type="entry name" value="Type II secretion system (T2SS), domain F"/>
    <property type="match status" value="2"/>
</dbReference>
<gene>
    <name evidence="9" type="ORF">SN16_00520</name>
</gene>
<organism evidence="9 10">
    <name type="scientific">Salinicoccus roseus</name>
    <dbReference type="NCBI Taxonomy" id="45670"/>
    <lineage>
        <taxon>Bacteria</taxon>
        <taxon>Bacillati</taxon>
        <taxon>Bacillota</taxon>
        <taxon>Bacilli</taxon>
        <taxon>Bacillales</taxon>
        <taxon>Staphylococcaceae</taxon>
        <taxon>Salinicoccus</taxon>
    </lineage>
</organism>
<dbReference type="STRING" id="45670.SN16_00520"/>
<dbReference type="Pfam" id="PF00482">
    <property type="entry name" value="T2SSF"/>
    <property type="match status" value="2"/>
</dbReference>
<reference evidence="9 10" key="1">
    <citation type="submission" date="2015-01" db="EMBL/GenBank/DDBJ databases">
        <title>Genome sequences of high lactate-tolerant strain Salinicoccus roseus W12 with industrial interest.</title>
        <authorList>
            <person name="Wang H."/>
            <person name="Yu B."/>
        </authorList>
    </citation>
    <scope>NUCLEOTIDE SEQUENCE [LARGE SCALE GENOMIC DNA]</scope>
    <source>
        <strain evidence="9 10">W12</strain>
    </source>
</reference>
<evidence type="ECO:0000256" key="1">
    <source>
        <dbReference type="ARBA" id="ARBA00004651"/>
    </source>
</evidence>
<feature type="transmembrane region" description="Helical" evidence="7">
    <location>
        <begin position="170"/>
        <end position="199"/>
    </location>
</feature>
<feature type="domain" description="Type II secretion system protein GspF" evidence="8">
    <location>
        <begin position="230"/>
        <end position="352"/>
    </location>
</feature>
<keyword evidence="5 7" id="KW-1133">Transmembrane helix</keyword>
<feature type="transmembrane region" description="Helical" evidence="7">
    <location>
        <begin position="128"/>
        <end position="150"/>
    </location>
</feature>
<evidence type="ECO:0000256" key="5">
    <source>
        <dbReference type="ARBA" id="ARBA00022989"/>
    </source>
</evidence>
<evidence type="ECO:0000259" key="8">
    <source>
        <dbReference type="Pfam" id="PF00482"/>
    </source>
</evidence>
<dbReference type="InterPro" id="IPR018076">
    <property type="entry name" value="T2SS_GspF_dom"/>
</dbReference>
<dbReference type="InterPro" id="IPR042094">
    <property type="entry name" value="T2SS_GspF_sf"/>
</dbReference>
<dbReference type="PANTHER" id="PTHR30012">
    <property type="entry name" value="GENERAL SECRETION PATHWAY PROTEIN"/>
    <property type="match status" value="1"/>
</dbReference>
<keyword evidence="4 7" id="KW-0812">Transmembrane</keyword>
<evidence type="ECO:0000313" key="10">
    <source>
        <dbReference type="Proteomes" id="UP000031546"/>
    </source>
</evidence>
<evidence type="ECO:0000256" key="6">
    <source>
        <dbReference type="ARBA" id="ARBA00023136"/>
    </source>
</evidence>
<accession>A0A0C2E9G3</accession>
<feature type="transmembrane region" description="Helical" evidence="7">
    <location>
        <begin position="333"/>
        <end position="354"/>
    </location>
</feature>
<dbReference type="EMBL" id="JXII01000001">
    <property type="protein sequence ID" value="KIH71887.1"/>
    <property type="molecule type" value="Genomic_DNA"/>
</dbReference>
<sequence length="361" mass="41029">MPSTLRGGSQKMNIFHMWRNSNRLGKYDAHFLMKVADLLEVGFTLKQALVFLIEQYDVLKPQQQDEYLDMVNSGGSLSSILKAMGYRDAIVIQVSFAEIHGEVLANLRDSSAYLKNVRQTTAKLVKSLQYPMLLVAIFLTILITLNFTVIPQFKSLYSAMGTSSEGIVKMLIMALEALPLAILIFVFAVILAGSIILYLLNMKDIERKSKVLARLPSIGFFFIGYQTYRFSREFGYFLNNGLEVKEILDLFIHQEINPYLRHISRRIETKLLAGDSLSQALAHIELLDPKLSIFVNHGEQNSSVGNELIMFSEYTLERLIMRIENVTRKVQPVIFVILGVLIICLYLIIVLPIFQMMSSIN</sequence>